<keyword evidence="7 12" id="KW-0256">Endoplasmic reticulum</keyword>
<feature type="transmembrane region" description="Helical" evidence="12">
    <location>
        <begin position="94"/>
        <end position="111"/>
    </location>
</feature>
<keyword evidence="4 12" id="KW-0328">Glycosyltransferase</keyword>
<feature type="transmembrane region" description="Helical" evidence="12">
    <location>
        <begin position="314"/>
        <end position="334"/>
    </location>
</feature>
<gene>
    <name evidence="14" type="ORF">EDB92DRAFT_1935344</name>
</gene>
<comment type="similarity">
    <text evidence="3 12">Belongs to the glycosyltransferase 22 family.</text>
</comment>
<organism evidence="14 15">
    <name type="scientific">Lactarius akahatsu</name>
    <dbReference type="NCBI Taxonomy" id="416441"/>
    <lineage>
        <taxon>Eukaryota</taxon>
        <taxon>Fungi</taxon>
        <taxon>Dikarya</taxon>
        <taxon>Basidiomycota</taxon>
        <taxon>Agaricomycotina</taxon>
        <taxon>Agaricomycetes</taxon>
        <taxon>Russulales</taxon>
        <taxon>Russulaceae</taxon>
        <taxon>Lactarius</taxon>
    </lineage>
</organism>
<evidence type="ECO:0000313" key="14">
    <source>
        <dbReference type="EMBL" id="KAH8990246.1"/>
    </source>
</evidence>
<protein>
    <recommendedName>
        <fullName evidence="12">Mannosyltransferase</fullName>
        <ecNumber evidence="12">2.4.1.-</ecNumber>
    </recommendedName>
</protein>
<dbReference type="EMBL" id="JAKELL010000031">
    <property type="protein sequence ID" value="KAH8990246.1"/>
    <property type="molecule type" value="Genomic_DNA"/>
</dbReference>
<feature type="transmembrane region" description="Helical" evidence="12">
    <location>
        <begin position="346"/>
        <end position="364"/>
    </location>
</feature>
<evidence type="ECO:0000256" key="6">
    <source>
        <dbReference type="ARBA" id="ARBA00022692"/>
    </source>
</evidence>
<evidence type="ECO:0000313" key="15">
    <source>
        <dbReference type="Proteomes" id="UP001201163"/>
    </source>
</evidence>
<evidence type="ECO:0000256" key="3">
    <source>
        <dbReference type="ARBA" id="ARBA00007063"/>
    </source>
</evidence>
<dbReference type="GO" id="GO:0005789">
    <property type="term" value="C:endoplasmic reticulum membrane"/>
    <property type="evidence" value="ECO:0007669"/>
    <property type="project" value="UniProtKB-SubCell"/>
</dbReference>
<keyword evidence="13" id="KW-0732">Signal</keyword>
<keyword evidence="8 12" id="KW-1133">Transmembrane helix</keyword>
<dbReference type="PANTHER" id="PTHR22760">
    <property type="entry name" value="GLYCOSYLTRANSFERASE"/>
    <property type="match status" value="1"/>
</dbReference>
<evidence type="ECO:0000256" key="12">
    <source>
        <dbReference type="RuleBase" id="RU363075"/>
    </source>
</evidence>
<dbReference type="Proteomes" id="UP001201163">
    <property type="component" value="Unassembled WGS sequence"/>
</dbReference>
<keyword evidence="15" id="KW-1185">Reference proteome</keyword>
<evidence type="ECO:0000256" key="13">
    <source>
        <dbReference type="SAM" id="SignalP"/>
    </source>
</evidence>
<keyword evidence="5" id="KW-0808">Transferase</keyword>
<reference evidence="14" key="1">
    <citation type="submission" date="2022-01" db="EMBL/GenBank/DDBJ databases">
        <title>Comparative genomics reveals a dynamic genome evolution in the ectomycorrhizal milk-cap (Lactarius) mushrooms.</title>
        <authorList>
            <consortium name="DOE Joint Genome Institute"/>
            <person name="Lebreton A."/>
            <person name="Tang N."/>
            <person name="Kuo A."/>
            <person name="LaButti K."/>
            <person name="Drula E."/>
            <person name="Barry K."/>
            <person name="Clum A."/>
            <person name="Lipzen A."/>
            <person name="Mousain D."/>
            <person name="Ng V."/>
            <person name="Wang R."/>
            <person name="Wang X."/>
            <person name="Dai Y."/>
            <person name="Henrissat B."/>
            <person name="Grigoriev I.V."/>
            <person name="Guerin-Laguette A."/>
            <person name="Yu F."/>
            <person name="Martin F.M."/>
        </authorList>
    </citation>
    <scope>NUCLEOTIDE SEQUENCE</scope>
    <source>
        <strain evidence="14">QP</strain>
    </source>
</reference>
<comment type="pathway">
    <text evidence="2">Protein modification; protein glycosylation.</text>
</comment>
<feature type="transmembrane region" description="Helical" evidence="12">
    <location>
        <begin position="261"/>
        <end position="285"/>
    </location>
</feature>
<accession>A0AAD4LFX1</accession>
<keyword evidence="9 12" id="KW-0472">Membrane</keyword>
<evidence type="ECO:0000256" key="5">
    <source>
        <dbReference type="ARBA" id="ARBA00022679"/>
    </source>
</evidence>
<feature type="chain" id="PRO_5042170041" description="Mannosyltransferase" evidence="13">
    <location>
        <begin position="20"/>
        <end position="518"/>
    </location>
</feature>
<comment type="catalytic activity">
    <reaction evidence="11">
        <text>an alpha-D-Man-(1-&gt;2)-alpha-D-Man-(1-&gt;2)-alpha-D-Man-(1-&gt;3)-[alpha-D-Man-(1-&gt;2)-alpha-D-Man-(1-&gt;3)-alpha-D-Man-(1-&gt;6)]-beta-D-Man-(1-&gt;4)-beta-D-GlcNAc-(1-&gt;4)-alpha-D-GlcNAc-diphospho-di-trans,poly-cis-dolichol + a di-trans,poly-cis-dolichyl beta-D-mannosyl phosphate = an alpha-D-Man-(1-&gt;2)-alpha-D-Man-(1-&gt;2)-alpha-D-Man-(1-&gt;3)-[alpha-D-Man-(1-&gt;2)-alpha-D-Man-(1-&gt;3)-[alpha-D-Man-(1-&gt;6)]-alpha-D-Man-(1-&gt;6)]-beta-D-Man-(1-&gt;4)-beta-D-GlcNAc-(1-&gt;4)-alpha-D-GlcNAc-diphospho-di-trans,poly-cis-dolichol + a di-trans,poly-cis-dolichyl phosphate + H(+)</text>
        <dbReference type="Rhea" id="RHEA:29535"/>
        <dbReference type="Rhea" id="RHEA-COMP:19498"/>
        <dbReference type="Rhea" id="RHEA-COMP:19501"/>
        <dbReference type="Rhea" id="RHEA-COMP:19518"/>
        <dbReference type="Rhea" id="RHEA-COMP:19519"/>
        <dbReference type="ChEBI" id="CHEBI:15378"/>
        <dbReference type="ChEBI" id="CHEBI:57683"/>
        <dbReference type="ChEBI" id="CHEBI:58211"/>
        <dbReference type="ChEBI" id="CHEBI:132517"/>
        <dbReference type="ChEBI" id="CHEBI:132519"/>
        <dbReference type="EC" id="2.4.1.260"/>
    </reaction>
    <physiologicalReaction direction="left-to-right" evidence="11">
        <dbReference type="Rhea" id="RHEA:29536"/>
    </physiologicalReaction>
</comment>
<evidence type="ECO:0000256" key="10">
    <source>
        <dbReference type="ARBA" id="ARBA00044721"/>
    </source>
</evidence>
<evidence type="ECO:0000256" key="7">
    <source>
        <dbReference type="ARBA" id="ARBA00022824"/>
    </source>
</evidence>
<feature type="transmembrane region" description="Helical" evidence="12">
    <location>
        <begin position="212"/>
        <end position="232"/>
    </location>
</feature>
<feature type="transmembrane region" description="Helical" evidence="12">
    <location>
        <begin position="123"/>
        <end position="141"/>
    </location>
</feature>
<feature type="signal peptide" evidence="13">
    <location>
        <begin position="1"/>
        <end position="19"/>
    </location>
</feature>
<feature type="transmembrane region" description="Helical" evidence="12">
    <location>
        <begin position="292"/>
        <end position="308"/>
    </location>
</feature>
<evidence type="ECO:0000256" key="9">
    <source>
        <dbReference type="ARBA" id="ARBA00023136"/>
    </source>
</evidence>
<feature type="transmembrane region" description="Helical" evidence="12">
    <location>
        <begin position="172"/>
        <end position="200"/>
    </location>
</feature>
<evidence type="ECO:0000256" key="1">
    <source>
        <dbReference type="ARBA" id="ARBA00004477"/>
    </source>
</evidence>
<dbReference type="EC" id="2.4.1.-" evidence="12"/>
<dbReference type="Pfam" id="PF03901">
    <property type="entry name" value="Glyco_transf_22"/>
    <property type="match status" value="1"/>
</dbReference>
<sequence length="518" mass="57954">MGLVLDTLIFAVAWTHVLLAPYTKVEESFNLHATHDILFRGVHPSALLEFDHKVFPGAVPRSFLGSIILAWLSNHAARLANDLSLITTKFDLQVVIRLVLASINAQGLCFLRRAVARRFGRSTSVLFALITVSQFHLPFWMGRTLPNMFALPLVNFALYQLLGNGTRPAFRAVALLTFAAVVIRAELAALLGSFAIQLLLDGRISLIRLIKVGLISGLVSVASTVLIDSYFWDQWPLWPEFFSIYFNVYEGKSAEWGVSPFWTYLTTFLPNLLMATALFIPIGFIRDARVRALVQPALLFILLMSFIGHKEWRFVVYVVPLLNIAAAQGVRVLLNRPKGSIWGRLAFLMVAGALMLNTVVTILLTRASMANYPGGTALALLNERYADSAYVHVHVSNLAAQSGASLFLHTHAPPYRERIGVLPPTAPAVYHLWVYNKTEDLTPADIAYRSAFTHVIAESRDALPIGRWEIIDTIDGFEGWKVHRDILGLVKERGLQGLWGVLEMKKAEKLWIFEKRRE</sequence>
<evidence type="ECO:0000256" key="4">
    <source>
        <dbReference type="ARBA" id="ARBA00022676"/>
    </source>
</evidence>
<evidence type="ECO:0000256" key="8">
    <source>
        <dbReference type="ARBA" id="ARBA00022989"/>
    </source>
</evidence>
<name>A0AAD4LFX1_9AGAM</name>
<comment type="subcellular location">
    <subcellularLocation>
        <location evidence="1 12">Endoplasmic reticulum membrane</location>
        <topology evidence="1 12">Multi-pass membrane protein</topology>
    </subcellularLocation>
</comment>
<comment type="caution">
    <text evidence="14">The sequence shown here is derived from an EMBL/GenBank/DDBJ whole genome shotgun (WGS) entry which is preliminary data.</text>
</comment>
<dbReference type="GO" id="GO:0052917">
    <property type="term" value="F:dol-P-Man:Man(7)GlcNAc(2)-PP-Dol alpha-1,6-mannosyltransferase activity"/>
    <property type="evidence" value="ECO:0007669"/>
    <property type="project" value="UniProtKB-EC"/>
</dbReference>
<comment type="function">
    <text evidence="10">Mannosyltransferase that operates in the biosynthetic pathway of dolichol-linked oligosaccharides, the glycan precursors employed in protein asparagine (N)-glycosylation. The assembly of dolichol-linked oligosaccharides begins on the cytosolic side of the endoplasmic reticulum membrane and finishes in its lumen. The sequential addition of sugars to dolichol pyrophosphate produces dolichol-linked oligosaccharides containing fourteen sugars, including two GlcNAcs, nine mannoses and three glucoses. Once assembled, the oligosaccharide is transferred from the lipid to nascent proteins by oligosaccharyltransferases. In the lumen of the endoplasmic reticulum, adds the eighth mannose residue in an alpha-1,6 linkage onto Man(7)GlcNAc(2)-PP-dolichol to produce Man(8)GlcNAc(2)-PP-dolichol.</text>
</comment>
<dbReference type="GO" id="GO:0006487">
    <property type="term" value="P:protein N-linked glycosylation"/>
    <property type="evidence" value="ECO:0007669"/>
    <property type="project" value="TreeGrafter"/>
</dbReference>
<dbReference type="PANTHER" id="PTHR22760:SF1">
    <property type="entry name" value="DOL-P-MAN:MAN(7)GLCNAC(2)-PP-DOL ALPHA-1,6-MANNOSYLTRANSFERASE"/>
    <property type="match status" value="1"/>
</dbReference>
<dbReference type="InterPro" id="IPR005599">
    <property type="entry name" value="GPI_mannosylTrfase"/>
</dbReference>
<evidence type="ECO:0000256" key="11">
    <source>
        <dbReference type="ARBA" id="ARBA00048899"/>
    </source>
</evidence>
<keyword evidence="6 12" id="KW-0812">Transmembrane</keyword>
<evidence type="ECO:0000256" key="2">
    <source>
        <dbReference type="ARBA" id="ARBA00004922"/>
    </source>
</evidence>
<proteinExistence type="inferred from homology"/>
<dbReference type="AlphaFoldDB" id="A0AAD4LFX1"/>